<accession>A0A9Q7UX55</accession>
<proteinExistence type="predicted"/>
<name>A0A9Q7UX55_9BURK</name>
<dbReference type="EMBL" id="LT984813">
    <property type="protein sequence ID" value="SPD66212.1"/>
    <property type="molecule type" value="Genomic_DNA"/>
</dbReference>
<protein>
    <submittedName>
        <fullName evidence="1">Uncharacterized protein</fullName>
    </submittedName>
</protein>
<gene>
    <name evidence="1" type="ORF">CBM2636_20746</name>
</gene>
<sequence length="58" mass="5789">MGAVARSVPGTHDANVTYACSPAAAAPLGSGPHLTAVKLRAPGRSYDDVSHTHSPAPP</sequence>
<dbReference type="Proteomes" id="UP000254259">
    <property type="component" value="Chromosome CBM2636"/>
</dbReference>
<evidence type="ECO:0000313" key="1">
    <source>
        <dbReference type="EMBL" id="SPD66212.1"/>
    </source>
</evidence>
<reference evidence="1 2" key="1">
    <citation type="submission" date="2018-01" db="EMBL/GenBank/DDBJ databases">
        <authorList>
            <person name="Clerissi C."/>
        </authorList>
    </citation>
    <scope>NUCLEOTIDE SEQUENCE [LARGE SCALE GENOMIC DNA]</scope>
    <source>
        <strain evidence="1">Cupriavidus taiwanensis SWF 66322</strain>
    </source>
</reference>
<organism evidence="1 2">
    <name type="scientific">Cupriavidus taiwanensis</name>
    <dbReference type="NCBI Taxonomy" id="164546"/>
    <lineage>
        <taxon>Bacteria</taxon>
        <taxon>Pseudomonadati</taxon>
        <taxon>Pseudomonadota</taxon>
        <taxon>Betaproteobacteria</taxon>
        <taxon>Burkholderiales</taxon>
        <taxon>Burkholderiaceae</taxon>
        <taxon>Cupriavidus</taxon>
    </lineage>
</organism>
<evidence type="ECO:0000313" key="2">
    <source>
        <dbReference type="Proteomes" id="UP000254259"/>
    </source>
</evidence>
<dbReference type="AlphaFoldDB" id="A0A9Q7UX55"/>